<keyword evidence="2" id="KW-1185">Reference proteome</keyword>
<protein>
    <submittedName>
        <fullName evidence="1">Uncharacterized protein</fullName>
    </submittedName>
</protein>
<reference evidence="1 2" key="1">
    <citation type="journal article" date="2024" name="BMC Genomics">
        <title>De novo assembly and annotation of Popillia japonica's genome with initial clues to its potential as an invasive pest.</title>
        <authorList>
            <person name="Cucini C."/>
            <person name="Boschi S."/>
            <person name="Funari R."/>
            <person name="Cardaioli E."/>
            <person name="Iannotti N."/>
            <person name="Marturano G."/>
            <person name="Paoli F."/>
            <person name="Bruttini M."/>
            <person name="Carapelli A."/>
            <person name="Frati F."/>
            <person name="Nardi F."/>
        </authorList>
    </citation>
    <scope>NUCLEOTIDE SEQUENCE [LARGE SCALE GENOMIC DNA]</scope>
    <source>
        <strain evidence="1">DMR45628</strain>
    </source>
</reference>
<dbReference type="Proteomes" id="UP001458880">
    <property type="component" value="Unassembled WGS sequence"/>
</dbReference>
<gene>
    <name evidence="1" type="ORF">QE152_g25772</name>
</gene>
<proteinExistence type="predicted"/>
<dbReference type="AlphaFoldDB" id="A0AAW1K0S5"/>
<comment type="caution">
    <text evidence="1">The sequence shown here is derived from an EMBL/GenBank/DDBJ whole genome shotgun (WGS) entry which is preliminary data.</text>
</comment>
<name>A0AAW1K0S5_POPJA</name>
<sequence length="113" mass="12954">MGLILCETEKKKKELHIYVILLKAHRYGTITAMLEVHGDKSKFVQCCSAEEDAIQVAVTLFRWKLRAFQRQKPTLIKLYPIACIQLWNVATTSTETLDLVNVIPPHESLTCIR</sequence>
<dbReference type="EMBL" id="JASPKY010000287">
    <property type="protein sequence ID" value="KAK9710876.1"/>
    <property type="molecule type" value="Genomic_DNA"/>
</dbReference>
<organism evidence="1 2">
    <name type="scientific">Popillia japonica</name>
    <name type="common">Japanese beetle</name>
    <dbReference type="NCBI Taxonomy" id="7064"/>
    <lineage>
        <taxon>Eukaryota</taxon>
        <taxon>Metazoa</taxon>
        <taxon>Ecdysozoa</taxon>
        <taxon>Arthropoda</taxon>
        <taxon>Hexapoda</taxon>
        <taxon>Insecta</taxon>
        <taxon>Pterygota</taxon>
        <taxon>Neoptera</taxon>
        <taxon>Endopterygota</taxon>
        <taxon>Coleoptera</taxon>
        <taxon>Polyphaga</taxon>
        <taxon>Scarabaeiformia</taxon>
        <taxon>Scarabaeidae</taxon>
        <taxon>Rutelinae</taxon>
        <taxon>Popillia</taxon>
    </lineage>
</organism>
<accession>A0AAW1K0S5</accession>
<evidence type="ECO:0000313" key="1">
    <source>
        <dbReference type="EMBL" id="KAK9710876.1"/>
    </source>
</evidence>
<evidence type="ECO:0000313" key="2">
    <source>
        <dbReference type="Proteomes" id="UP001458880"/>
    </source>
</evidence>